<keyword evidence="5" id="KW-0472">Membrane</keyword>
<name>A0A396JR93_MEDTR</name>
<feature type="transmembrane region" description="Helical" evidence="5">
    <location>
        <begin position="16"/>
        <end position="37"/>
    </location>
</feature>
<evidence type="ECO:0000256" key="1">
    <source>
        <dbReference type="ARBA" id="ARBA00006432"/>
    </source>
</evidence>
<protein>
    <submittedName>
        <fullName evidence="8">Putative AMP-dependent synthetase/ligase, AMP-binding enzyme domain-containing protein</fullName>
    </submittedName>
</protein>
<evidence type="ECO:0000256" key="5">
    <source>
        <dbReference type="SAM" id="Phobius"/>
    </source>
</evidence>
<dbReference type="FunFam" id="3.40.50.12780:FF:000003">
    <property type="entry name" value="Long-chain-fatty-acid--CoA ligase FadD"/>
    <property type="match status" value="1"/>
</dbReference>
<dbReference type="PROSITE" id="PS00455">
    <property type="entry name" value="AMP_BINDING"/>
    <property type="match status" value="1"/>
</dbReference>
<dbReference type="PANTHER" id="PTHR24096:SF415">
    <property type="entry name" value="4-COUMARATE--COA LIGASE"/>
    <property type="match status" value="1"/>
</dbReference>
<dbReference type="GO" id="GO:0005524">
    <property type="term" value="F:ATP binding"/>
    <property type="evidence" value="ECO:0007669"/>
    <property type="project" value="UniProtKB-KW"/>
</dbReference>
<evidence type="ECO:0000256" key="2">
    <source>
        <dbReference type="ARBA" id="ARBA00022598"/>
    </source>
</evidence>
<keyword evidence="2 8" id="KW-0436">Ligase</keyword>
<keyword evidence="3" id="KW-0547">Nucleotide-binding</keyword>
<evidence type="ECO:0000313" key="8">
    <source>
        <dbReference type="EMBL" id="RHN79734.1"/>
    </source>
</evidence>
<reference evidence="8" key="1">
    <citation type="journal article" date="2018" name="Nat. Plants">
        <title>Whole-genome landscape of Medicago truncatula symbiotic genes.</title>
        <authorList>
            <person name="Pecrix Y."/>
            <person name="Gamas P."/>
            <person name="Carrere S."/>
        </authorList>
    </citation>
    <scope>NUCLEOTIDE SEQUENCE</scope>
    <source>
        <tissue evidence="8">Leaves</tissue>
    </source>
</reference>
<dbReference type="Gene3D" id="3.40.50.12780">
    <property type="entry name" value="N-terminal domain of ligase-like"/>
    <property type="match status" value="1"/>
</dbReference>
<dbReference type="InterPro" id="IPR020845">
    <property type="entry name" value="AMP-binding_CS"/>
</dbReference>
<dbReference type="AlphaFoldDB" id="A0A396JR93"/>
<gene>
    <name evidence="8" type="ORF">MtrunA17_Chr1g0180551</name>
</gene>
<dbReference type="Gene3D" id="3.30.300.30">
    <property type="match status" value="1"/>
</dbReference>
<comment type="caution">
    <text evidence="8">The sequence shown here is derived from an EMBL/GenBank/DDBJ whole genome shotgun (WGS) entry which is preliminary data.</text>
</comment>
<dbReference type="InterPro" id="IPR045851">
    <property type="entry name" value="AMP-bd_C_sf"/>
</dbReference>
<keyword evidence="5" id="KW-1133">Transmembrane helix</keyword>
<dbReference type="SUPFAM" id="SSF56801">
    <property type="entry name" value="Acetyl-CoA synthetase-like"/>
    <property type="match status" value="1"/>
</dbReference>
<dbReference type="PANTHER" id="PTHR24096">
    <property type="entry name" value="LONG-CHAIN-FATTY-ACID--COA LIGASE"/>
    <property type="match status" value="1"/>
</dbReference>
<dbReference type="InterPro" id="IPR025110">
    <property type="entry name" value="AMP-bd_C"/>
</dbReference>
<dbReference type="FunFam" id="3.30.300.30:FF:000007">
    <property type="entry name" value="4-coumarate--CoA ligase 2"/>
    <property type="match status" value="1"/>
</dbReference>
<dbReference type="EMBL" id="PSQE01000001">
    <property type="protein sequence ID" value="RHN79734.1"/>
    <property type="molecule type" value="Genomic_DNA"/>
</dbReference>
<keyword evidence="5" id="KW-0812">Transmembrane</keyword>
<dbReference type="Pfam" id="PF00501">
    <property type="entry name" value="AMP-binding"/>
    <property type="match status" value="1"/>
</dbReference>
<dbReference type="GO" id="GO:0016874">
    <property type="term" value="F:ligase activity"/>
    <property type="evidence" value="ECO:0007669"/>
    <property type="project" value="UniProtKB-KW"/>
</dbReference>
<organism evidence="8">
    <name type="scientific">Medicago truncatula</name>
    <name type="common">Barrel medic</name>
    <name type="synonym">Medicago tribuloides</name>
    <dbReference type="NCBI Taxonomy" id="3880"/>
    <lineage>
        <taxon>Eukaryota</taxon>
        <taxon>Viridiplantae</taxon>
        <taxon>Streptophyta</taxon>
        <taxon>Embryophyta</taxon>
        <taxon>Tracheophyta</taxon>
        <taxon>Spermatophyta</taxon>
        <taxon>Magnoliopsida</taxon>
        <taxon>eudicotyledons</taxon>
        <taxon>Gunneridae</taxon>
        <taxon>Pentapetalae</taxon>
        <taxon>rosids</taxon>
        <taxon>fabids</taxon>
        <taxon>Fabales</taxon>
        <taxon>Fabaceae</taxon>
        <taxon>Papilionoideae</taxon>
        <taxon>50 kb inversion clade</taxon>
        <taxon>NPAAA clade</taxon>
        <taxon>Hologalegina</taxon>
        <taxon>IRL clade</taxon>
        <taxon>Trifolieae</taxon>
        <taxon>Medicago</taxon>
    </lineage>
</organism>
<sequence length="624" mass="69107">MLTIVPTEAHYGPFSLYLLSYNFNFFLNIYICQLRYLKVNTFSSNKKTVSNFNNNKKNTLYNKAKKVATMAKNCFNLKTMTYSSPRQSINLPTDQNLSLTSFLFQSTSSAADTIALTDAQTGEFLTFRQLEKEVSYLSRSLLSLGIKRGDVVMLYAPNSIRFPVCFLAVAAIGAIATTCSPLYTVSELTKQLEDSKPKLVVTVSELFRNFEGLGFDLTYILLDGEPWTRTYTSHEFVSNVWCYEDLFGELCESSGEFPVVSQSDVAVILYSSGTTGKSKGVMLTHRNFIATAIAGVADQDFYGEGKNVFLCLVPMHHVMGLAVILYTQLRRGNTVVSMAGRFDLEKTLAAVEKFRVTHLFVAPPVMVELVKRREVVSGYDLSSLKQLAGGAAPLGKDLMQACAEILPKIEIIQGYGMTEACGLISFENPKEGAFLSNSGSTGKLVPSVESQIVSLQTSKSLPPNQLGEIWLRGPVMMQGYFNNPEATKQTINDQGWTLTGDLGYFDEKGQLFVVDRIKELIKCNGYQVAPAELEDLLISHPEISDAGVIPSPDAKAGEVPVAFVVRSLNSLITEEDIKKFVAKEVAPYKRLRRVTFIEKIPKSPTGKILRKDLVILDRQMTSKL</sequence>
<accession>A0A396JR93</accession>
<dbReference type="Gramene" id="rna3566">
    <property type="protein sequence ID" value="RHN79734.1"/>
    <property type="gene ID" value="gene3566"/>
</dbReference>
<evidence type="ECO:0000259" key="6">
    <source>
        <dbReference type="Pfam" id="PF00501"/>
    </source>
</evidence>
<keyword evidence="4" id="KW-0067">ATP-binding</keyword>
<feature type="domain" description="AMP-binding enzyme C-terminal" evidence="7">
    <location>
        <begin position="532"/>
        <end position="607"/>
    </location>
</feature>
<evidence type="ECO:0000256" key="4">
    <source>
        <dbReference type="ARBA" id="ARBA00022840"/>
    </source>
</evidence>
<dbReference type="InterPro" id="IPR000873">
    <property type="entry name" value="AMP-dep_synth/lig_dom"/>
</dbReference>
<feature type="transmembrane region" description="Helical" evidence="5">
    <location>
        <begin position="162"/>
        <end position="183"/>
    </location>
</feature>
<dbReference type="CDD" id="cd05904">
    <property type="entry name" value="4CL"/>
    <property type="match status" value="1"/>
</dbReference>
<feature type="domain" description="AMP-dependent synthetase/ligase" evidence="6">
    <location>
        <begin position="109"/>
        <end position="481"/>
    </location>
</feature>
<evidence type="ECO:0000256" key="3">
    <source>
        <dbReference type="ARBA" id="ARBA00022741"/>
    </source>
</evidence>
<evidence type="ECO:0000259" key="7">
    <source>
        <dbReference type="Pfam" id="PF13193"/>
    </source>
</evidence>
<dbReference type="Proteomes" id="UP000265566">
    <property type="component" value="Chromosome 1"/>
</dbReference>
<dbReference type="Pfam" id="PF13193">
    <property type="entry name" value="AMP-binding_C"/>
    <property type="match status" value="1"/>
</dbReference>
<dbReference type="InterPro" id="IPR042099">
    <property type="entry name" value="ANL_N_sf"/>
</dbReference>
<comment type="similarity">
    <text evidence="1">Belongs to the ATP-dependent AMP-binding enzyme family.</text>
</comment>
<proteinExistence type="inferred from homology"/>